<comment type="caution">
    <text evidence="1">The sequence shown here is derived from an EMBL/GenBank/DDBJ whole genome shotgun (WGS) entry which is preliminary data.</text>
</comment>
<name>A0AAV5T8B2_9BILA</name>
<reference evidence="1" key="1">
    <citation type="submission" date="2023-10" db="EMBL/GenBank/DDBJ databases">
        <title>Genome assembly of Pristionchus species.</title>
        <authorList>
            <person name="Yoshida K."/>
            <person name="Sommer R.J."/>
        </authorList>
    </citation>
    <scope>NUCLEOTIDE SEQUENCE</scope>
    <source>
        <strain evidence="1">RS0144</strain>
    </source>
</reference>
<accession>A0AAV5T8B2</accession>
<proteinExistence type="predicted"/>
<protein>
    <submittedName>
        <fullName evidence="1">Uncharacterized protein</fullName>
    </submittedName>
</protein>
<sequence>CTSTSMASSSRFLQLESGTSCVHWQPPLSRPSSPPARCTRRKFLLGVVESHGSASFQNPLVARPIRSNLANALHISTKSPCILKPVQQGCIRLKFSVVECFARTLVQITRVLL</sequence>
<dbReference type="AlphaFoldDB" id="A0AAV5T8B2"/>
<evidence type="ECO:0000313" key="2">
    <source>
        <dbReference type="Proteomes" id="UP001432027"/>
    </source>
</evidence>
<dbReference type="EMBL" id="BTSX01000003">
    <property type="protein sequence ID" value="GMS91473.1"/>
    <property type="molecule type" value="Genomic_DNA"/>
</dbReference>
<feature type="non-terminal residue" evidence="1">
    <location>
        <position position="1"/>
    </location>
</feature>
<dbReference type="Proteomes" id="UP001432027">
    <property type="component" value="Unassembled WGS sequence"/>
</dbReference>
<organism evidence="1 2">
    <name type="scientific">Pristionchus entomophagus</name>
    <dbReference type="NCBI Taxonomy" id="358040"/>
    <lineage>
        <taxon>Eukaryota</taxon>
        <taxon>Metazoa</taxon>
        <taxon>Ecdysozoa</taxon>
        <taxon>Nematoda</taxon>
        <taxon>Chromadorea</taxon>
        <taxon>Rhabditida</taxon>
        <taxon>Rhabditina</taxon>
        <taxon>Diplogasteromorpha</taxon>
        <taxon>Diplogasteroidea</taxon>
        <taxon>Neodiplogasteridae</taxon>
        <taxon>Pristionchus</taxon>
    </lineage>
</organism>
<evidence type="ECO:0000313" key="1">
    <source>
        <dbReference type="EMBL" id="GMS91473.1"/>
    </source>
</evidence>
<gene>
    <name evidence="1" type="ORF">PENTCL1PPCAC_13648</name>
</gene>
<keyword evidence="2" id="KW-1185">Reference proteome</keyword>